<gene>
    <name evidence="4" type="ORF">QBC32DRAFT_239500</name>
</gene>
<dbReference type="GO" id="GO:0005975">
    <property type="term" value="P:carbohydrate metabolic process"/>
    <property type="evidence" value="ECO:0007669"/>
    <property type="project" value="InterPro"/>
</dbReference>
<comment type="caution">
    <text evidence="4">The sequence shown here is derived from an EMBL/GenBank/DDBJ whole genome shotgun (WGS) entry which is preliminary data.</text>
</comment>
<dbReference type="CDD" id="cd11318">
    <property type="entry name" value="AmyAc_bac_fung_AmyA"/>
    <property type="match status" value="1"/>
</dbReference>
<sequence length="666" mass="75085">MSAFLGLPPQHPSPTLEPPPPYGLGGTSSRLRPLRHRRPASSLPAAYTPYPSDLPCPPNRTMVQGFEWYCPPDFQHWRRLTRIIPTLAHLGITQIWIPPACKASWKTGNGYDIYDLYDLGEFDQKGSRKTKWGGKEELQQLVAIGAQYGVSVLFDAVLNHKAAADFAEPVLARRVDPHDRRVVLDSDSEGPPSEIEAWTGYDFPGRRGMYSPLRWSARHFKGIDYDGRSKEKAIWKFEGKEWAEDVDEENGNYDYLMFADIDHGHPEVRRDLFHWTWWLKTQLPQLGGLRLDAIKHYSFAFVRELLGHIDRHVAPGPPGSPATWFIVGEYWREDSEFLARYIEYMHHRLSLFDVQLVSNFSRISQASEHLQSCASPSSSSPGLPYGSPDTDLRLIFTDTLSLWKPHNTVSFVTNHDTQPGQSLETPITPFFTPLAYSLILLRANAGLPCVFWSDLYGSFGVTSTCTPSSEDYSPELGLDDAPQLHFPDPQHWKPPICGGQVLPKLMLARRLWAYGTQHDYFDHPHCVGFTRSGHYSQSGGAGVACVMANWWEHASKRMYVGVEHAGECWTDLLKFCPGEVVIDEQGWGVFPVAARSVAVWVSRDAEGREGVDAFELDTDVYGFNKRQQEHVYESQRAPAVEDEPEDWMVAARGAAAEYLAMTAGSD</sequence>
<dbReference type="InterPro" id="IPR006047">
    <property type="entry name" value="GH13_cat_dom"/>
</dbReference>
<dbReference type="Proteomes" id="UP001303222">
    <property type="component" value="Unassembled WGS sequence"/>
</dbReference>
<organism evidence="4 5">
    <name type="scientific">Pseudoneurospora amorphoporcata</name>
    <dbReference type="NCBI Taxonomy" id="241081"/>
    <lineage>
        <taxon>Eukaryota</taxon>
        <taxon>Fungi</taxon>
        <taxon>Dikarya</taxon>
        <taxon>Ascomycota</taxon>
        <taxon>Pezizomycotina</taxon>
        <taxon>Sordariomycetes</taxon>
        <taxon>Sordariomycetidae</taxon>
        <taxon>Sordariales</taxon>
        <taxon>Sordariaceae</taxon>
        <taxon>Pseudoneurospora</taxon>
    </lineage>
</organism>
<dbReference type="Pfam" id="PF00128">
    <property type="entry name" value="Alpha-amylase"/>
    <property type="match status" value="1"/>
</dbReference>
<evidence type="ECO:0000259" key="3">
    <source>
        <dbReference type="SMART" id="SM00642"/>
    </source>
</evidence>
<dbReference type="Gene3D" id="2.40.30.140">
    <property type="match status" value="1"/>
</dbReference>
<dbReference type="SUPFAM" id="SSF51445">
    <property type="entry name" value="(Trans)glycosidases"/>
    <property type="match status" value="1"/>
</dbReference>
<keyword evidence="5" id="KW-1185">Reference proteome</keyword>
<accession>A0AAN6SF70</accession>
<feature type="compositionally biased region" description="Pro residues" evidence="2">
    <location>
        <begin position="9"/>
        <end position="22"/>
    </location>
</feature>
<reference evidence="4" key="1">
    <citation type="journal article" date="2023" name="Mol. Phylogenet. Evol.">
        <title>Genome-scale phylogeny and comparative genomics of the fungal order Sordariales.</title>
        <authorList>
            <person name="Hensen N."/>
            <person name="Bonometti L."/>
            <person name="Westerberg I."/>
            <person name="Brannstrom I.O."/>
            <person name="Guillou S."/>
            <person name="Cros-Aarteil S."/>
            <person name="Calhoun S."/>
            <person name="Haridas S."/>
            <person name="Kuo A."/>
            <person name="Mondo S."/>
            <person name="Pangilinan J."/>
            <person name="Riley R."/>
            <person name="LaButti K."/>
            <person name="Andreopoulos B."/>
            <person name="Lipzen A."/>
            <person name="Chen C."/>
            <person name="Yan M."/>
            <person name="Daum C."/>
            <person name="Ng V."/>
            <person name="Clum A."/>
            <person name="Steindorff A."/>
            <person name="Ohm R.A."/>
            <person name="Martin F."/>
            <person name="Silar P."/>
            <person name="Natvig D.O."/>
            <person name="Lalanne C."/>
            <person name="Gautier V."/>
            <person name="Ament-Velasquez S.L."/>
            <person name="Kruys A."/>
            <person name="Hutchinson M.I."/>
            <person name="Powell A.J."/>
            <person name="Barry K."/>
            <person name="Miller A.N."/>
            <person name="Grigoriev I.V."/>
            <person name="Debuchy R."/>
            <person name="Gladieux P."/>
            <person name="Hiltunen Thoren M."/>
            <person name="Johannesson H."/>
        </authorList>
    </citation>
    <scope>NUCLEOTIDE SEQUENCE</scope>
    <source>
        <strain evidence="4">CBS 626.80</strain>
    </source>
</reference>
<feature type="region of interest" description="Disordered" evidence="2">
    <location>
        <begin position="1"/>
        <end position="32"/>
    </location>
</feature>
<protein>
    <submittedName>
        <fullName evidence="4">Amy1</fullName>
    </submittedName>
</protein>
<comment type="similarity">
    <text evidence="1">Belongs to the glycosyl hydrolase 13 family.</text>
</comment>
<reference evidence="4" key="2">
    <citation type="submission" date="2023-06" db="EMBL/GenBank/DDBJ databases">
        <authorList>
            <consortium name="Lawrence Berkeley National Laboratory"/>
            <person name="Mondo S.J."/>
            <person name="Hensen N."/>
            <person name="Bonometti L."/>
            <person name="Westerberg I."/>
            <person name="Brannstrom I.O."/>
            <person name="Guillou S."/>
            <person name="Cros-Aarteil S."/>
            <person name="Calhoun S."/>
            <person name="Haridas S."/>
            <person name="Kuo A."/>
            <person name="Pangilinan J."/>
            <person name="Riley R."/>
            <person name="Labutti K."/>
            <person name="Andreopoulos B."/>
            <person name="Lipzen A."/>
            <person name="Chen C."/>
            <person name="Yanf M."/>
            <person name="Daum C."/>
            <person name="Ng V."/>
            <person name="Clum A."/>
            <person name="Steindorff A."/>
            <person name="Ohm R."/>
            <person name="Martin F."/>
            <person name="Silar P."/>
            <person name="Natvig D."/>
            <person name="Lalanne C."/>
            <person name="Gautier V."/>
            <person name="Ament-Velasquez S.L."/>
            <person name="Kruys A."/>
            <person name="Hutchinson M.I."/>
            <person name="Powell A.J."/>
            <person name="Barry K."/>
            <person name="Miller A.N."/>
            <person name="Grigoriev I.V."/>
            <person name="Debuchy R."/>
            <person name="Gladieux P."/>
            <person name="Thoren M.H."/>
            <person name="Johannesson H."/>
        </authorList>
    </citation>
    <scope>NUCLEOTIDE SEQUENCE</scope>
    <source>
        <strain evidence="4">CBS 626.80</strain>
    </source>
</reference>
<dbReference type="SUPFAM" id="SSF51011">
    <property type="entry name" value="Glycosyl hydrolase domain"/>
    <property type="match status" value="1"/>
</dbReference>
<dbReference type="SMART" id="SM00642">
    <property type="entry name" value="Aamy"/>
    <property type="match status" value="1"/>
</dbReference>
<feature type="domain" description="Glycosyl hydrolase family 13 catalytic" evidence="3">
    <location>
        <begin position="60"/>
        <end position="509"/>
    </location>
</feature>
<dbReference type="GO" id="GO:0004553">
    <property type="term" value="F:hydrolase activity, hydrolyzing O-glycosyl compounds"/>
    <property type="evidence" value="ECO:0007669"/>
    <property type="project" value="InterPro"/>
</dbReference>
<dbReference type="EMBL" id="MU859150">
    <property type="protein sequence ID" value="KAK3951364.1"/>
    <property type="molecule type" value="Genomic_DNA"/>
</dbReference>
<dbReference type="Pfam" id="PF09154">
    <property type="entry name" value="Alpha-amy_C_pro"/>
    <property type="match status" value="1"/>
</dbReference>
<evidence type="ECO:0000313" key="5">
    <source>
        <dbReference type="Proteomes" id="UP001303222"/>
    </source>
</evidence>
<dbReference type="Gene3D" id="2.60.40.1180">
    <property type="entry name" value="Golgi alpha-mannosidase II"/>
    <property type="match status" value="1"/>
</dbReference>
<dbReference type="InterPro" id="IPR013780">
    <property type="entry name" value="Glyco_hydro_b"/>
</dbReference>
<dbReference type="InterPro" id="IPR015237">
    <property type="entry name" value="Alpha-amylase_C_pro"/>
</dbReference>
<evidence type="ECO:0000313" key="4">
    <source>
        <dbReference type="EMBL" id="KAK3951364.1"/>
    </source>
</evidence>
<proteinExistence type="inferred from homology"/>
<dbReference type="Gene3D" id="3.20.20.80">
    <property type="entry name" value="Glycosidases"/>
    <property type="match status" value="1"/>
</dbReference>
<name>A0AAN6SF70_9PEZI</name>
<dbReference type="InterPro" id="IPR017853">
    <property type="entry name" value="GH"/>
</dbReference>
<dbReference type="AlphaFoldDB" id="A0AAN6SF70"/>
<dbReference type="PANTHER" id="PTHR43447">
    <property type="entry name" value="ALPHA-AMYLASE"/>
    <property type="match status" value="1"/>
</dbReference>
<evidence type="ECO:0000256" key="2">
    <source>
        <dbReference type="SAM" id="MobiDB-lite"/>
    </source>
</evidence>
<evidence type="ECO:0000256" key="1">
    <source>
        <dbReference type="ARBA" id="ARBA00008061"/>
    </source>
</evidence>